<feature type="compositionally biased region" description="Pro residues" evidence="2">
    <location>
        <begin position="440"/>
        <end position="455"/>
    </location>
</feature>
<feature type="compositionally biased region" description="Basic and acidic residues" evidence="2">
    <location>
        <begin position="650"/>
        <end position="659"/>
    </location>
</feature>
<dbReference type="AlphaFoldDB" id="A0AA39XNQ8"/>
<keyword evidence="1" id="KW-0479">Metal-binding</keyword>
<evidence type="ECO:0000313" key="4">
    <source>
        <dbReference type="EMBL" id="KAK0636642.1"/>
    </source>
</evidence>
<feature type="compositionally biased region" description="Basic residues" evidence="2">
    <location>
        <begin position="260"/>
        <end position="283"/>
    </location>
</feature>
<dbReference type="SUPFAM" id="SSF57756">
    <property type="entry name" value="Retrovirus zinc finger-like domains"/>
    <property type="match status" value="1"/>
</dbReference>
<organism evidence="4 5">
    <name type="scientific">Bombardia bombarda</name>
    <dbReference type="NCBI Taxonomy" id="252184"/>
    <lineage>
        <taxon>Eukaryota</taxon>
        <taxon>Fungi</taxon>
        <taxon>Dikarya</taxon>
        <taxon>Ascomycota</taxon>
        <taxon>Pezizomycotina</taxon>
        <taxon>Sordariomycetes</taxon>
        <taxon>Sordariomycetidae</taxon>
        <taxon>Sordariales</taxon>
        <taxon>Lasiosphaeriaceae</taxon>
        <taxon>Bombardia</taxon>
    </lineage>
</organism>
<feature type="compositionally biased region" description="Pro residues" evidence="2">
    <location>
        <begin position="168"/>
        <end position="196"/>
    </location>
</feature>
<name>A0AA39XNQ8_9PEZI</name>
<dbReference type="Gene3D" id="4.10.60.10">
    <property type="entry name" value="Zinc finger, CCHC-type"/>
    <property type="match status" value="1"/>
</dbReference>
<feature type="compositionally biased region" description="Basic and acidic residues" evidence="2">
    <location>
        <begin position="297"/>
        <end position="307"/>
    </location>
</feature>
<protein>
    <recommendedName>
        <fullName evidence="3">CCHC-type domain-containing protein</fullName>
    </recommendedName>
</protein>
<feature type="domain" description="CCHC-type" evidence="3">
    <location>
        <begin position="17"/>
        <end position="32"/>
    </location>
</feature>
<gene>
    <name evidence="4" type="ORF">B0T17DRAFT_86307</name>
</gene>
<reference evidence="4" key="1">
    <citation type="submission" date="2023-06" db="EMBL/GenBank/DDBJ databases">
        <title>Genome-scale phylogeny and comparative genomics of the fungal order Sordariales.</title>
        <authorList>
            <consortium name="Lawrence Berkeley National Laboratory"/>
            <person name="Hensen N."/>
            <person name="Bonometti L."/>
            <person name="Westerberg I."/>
            <person name="Brannstrom I.O."/>
            <person name="Guillou S."/>
            <person name="Cros-Aarteil S."/>
            <person name="Calhoun S."/>
            <person name="Haridas S."/>
            <person name="Kuo A."/>
            <person name="Mondo S."/>
            <person name="Pangilinan J."/>
            <person name="Riley R."/>
            <person name="LaButti K."/>
            <person name="Andreopoulos B."/>
            <person name="Lipzen A."/>
            <person name="Chen C."/>
            <person name="Yanf M."/>
            <person name="Daum C."/>
            <person name="Ng V."/>
            <person name="Clum A."/>
            <person name="Steindorff A."/>
            <person name="Ohm R."/>
            <person name="Martin F."/>
            <person name="Silar P."/>
            <person name="Natvig D."/>
            <person name="Lalanne C."/>
            <person name="Gautier V."/>
            <person name="Ament-velasquez S.L."/>
            <person name="Kruys A."/>
            <person name="Hutchinson M.I."/>
            <person name="Powell A.J."/>
            <person name="Barry K."/>
            <person name="Miller A.N."/>
            <person name="Grigoriev I.V."/>
            <person name="Debuchy R."/>
            <person name="Gladieux P."/>
            <person name="Thoren M.H."/>
            <person name="Johannesson H."/>
        </authorList>
    </citation>
    <scope>NUCLEOTIDE SEQUENCE</scope>
    <source>
        <strain evidence="4">SMH3391-2</strain>
    </source>
</reference>
<feature type="compositionally biased region" description="Basic and acidic residues" evidence="2">
    <location>
        <begin position="491"/>
        <end position="505"/>
    </location>
</feature>
<dbReference type="PROSITE" id="PS50158">
    <property type="entry name" value="ZF_CCHC"/>
    <property type="match status" value="1"/>
</dbReference>
<dbReference type="EMBL" id="JAULSR010000001">
    <property type="protein sequence ID" value="KAK0636642.1"/>
    <property type="molecule type" value="Genomic_DNA"/>
</dbReference>
<feature type="compositionally biased region" description="Pro residues" evidence="2">
    <location>
        <begin position="234"/>
        <end position="255"/>
    </location>
</feature>
<dbReference type="SMART" id="SM00343">
    <property type="entry name" value="ZnF_C2HC"/>
    <property type="match status" value="1"/>
</dbReference>
<sequence>MATAAPGQSTAEQEPSCYNCGARGHWVPACPEPTRDVPAGLKLWHSQHQEHSQPSERNNSSSHDKKGPVVTRYPPPPGQATSITRYALPQPPPYPPAVPPPVPQAYPQPSFPPPPSFAGNYPPPPLPPYGQFPQSAPPPPPPRYGQQPPYAQPPYPPSYPPSGYYPNAPIPTPPSFPPGTYPPPQYGPPPPPPPPGSNHYPLQFPAGLPPPPPDFHYPPGQAPAYGLPTLNIGPYPPVPGWSPAPYGPPPPPPPANKASHNNHRGKHQKHQGSKRSNSHKDRHRSGNDSAAKTTPIRGERRHERQDNRPPQNESPAKRPVVQPTPSSDKKEDIGDGEWDPECEEDLKVVFAETKPKPADPVGIPLPCEYNENPTIPPAYNATCVKSAYFDEQNLREFVQSIRATSAWLVLKRDPIFKHYQGMIRRRFDSDDYEYSTYEPSTPPSPTATVKIPPPYKVQADKHTETPDRKTADGSPHSGRHSYGQHLSPEANRPRDLSSPRRDRLPAKRPLQNESWDYERGEHDAKRSRKSHVLAPVETCSRAVSPARKATPRSPSIVVGGDPWSPQAGETSAKASGDRRHLDVQNDNKSSSSRDERVAYSKMRHDSGYHSGQSQDRNPSSYRDDERDCWPSAKSHRRRRSPSRSRSRASSSERTDRGRSESPLTALEAELLGLDEPSDRRPKLPLKKPVKRVKVAAAFR</sequence>
<feature type="compositionally biased region" description="Pro residues" evidence="2">
    <location>
        <begin position="150"/>
        <end position="160"/>
    </location>
</feature>
<evidence type="ECO:0000256" key="1">
    <source>
        <dbReference type="PROSITE-ProRule" id="PRU00047"/>
    </source>
</evidence>
<feature type="compositionally biased region" description="Basic and acidic residues" evidence="2">
    <location>
        <begin position="575"/>
        <end position="607"/>
    </location>
</feature>
<dbReference type="Proteomes" id="UP001174934">
    <property type="component" value="Unassembled WGS sequence"/>
</dbReference>
<keyword evidence="1" id="KW-0863">Zinc-finger</keyword>
<dbReference type="InterPro" id="IPR036875">
    <property type="entry name" value="Znf_CCHC_sf"/>
</dbReference>
<accession>A0AA39XNQ8</accession>
<evidence type="ECO:0000313" key="5">
    <source>
        <dbReference type="Proteomes" id="UP001174934"/>
    </source>
</evidence>
<evidence type="ECO:0000259" key="3">
    <source>
        <dbReference type="PROSITE" id="PS50158"/>
    </source>
</evidence>
<comment type="caution">
    <text evidence="4">The sequence shown here is derived from an EMBL/GenBank/DDBJ whole genome shotgun (WGS) entry which is preliminary data.</text>
</comment>
<dbReference type="GO" id="GO:0003676">
    <property type="term" value="F:nucleic acid binding"/>
    <property type="evidence" value="ECO:0007669"/>
    <property type="project" value="InterPro"/>
</dbReference>
<dbReference type="Pfam" id="PF00098">
    <property type="entry name" value="zf-CCHC"/>
    <property type="match status" value="1"/>
</dbReference>
<keyword evidence="5" id="KW-1185">Reference proteome</keyword>
<feature type="compositionally biased region" description="Basic and acidic residues" evidence="2">
    <location>
        <begin position="458"/>
        <end position="471"/>
    </location>
</feature>
<feature type="compositionally biased region" description="Pro residues" evidence="2">
    <location>
        <begin position="207"/>
        <end position="216"/>
    </location>
</feature>
<keyword evidence="1" id="KW-0862">Zinc</keyword>
<dbReference type="InterPro" id="IPR001878">
    <property type="entry name" value="Znf_CCHC"/>
</dbReference>
<feature type="compositionally biased region" description="Polar residues" evidence="2">
    <location>
        <begin position="609"/>
        <end position="620"/>
    </location>
</feature>
<feature type="region of interest" description="Disordered" evidence="2">
    <location>
        <begin position="28"/>
        <end position="339"/>
    </location>
</feature>
<feature type="compositionally biased region" description="Basic residues" evidence="2">
    <location>
        <begin position="633"/>
        <end position="646"/>
    </location>
</feature>
<feature type="compositionally biased region" description="Pro residues" evidence="2">
    <location>
        <begin position="89"/>
        <end position="143"/>
    </location>
</feature>
<evidence type="ECO:0000256" key="2">
    <source>
        <dbReference type="SAM" id="MobiDB-lite"/>
    </source>
</evidence>
<feature type="region of interest" description="Disordered" evidence="2">
    <location>
        <begin position="433"/>
        <end position="664"/>
    </location>
</feature>
<proteinExistence type="predicted"/>
<dbReference type="GO" id="GO:0008270">
    <property type="term" value="F:zinc ion binding"/>
    <property type="evidence" value="ECO:0007669"/>
    <property type="project" value="UniProtKB-KW"/>
</dbReference>